<evidence type="ECO:0000313" key="2">
    <source>
        <dbReference type="Proteomes" id="UP000055854"/>
    </source>
</evidence>
<accession>A0A109HDQ3</accession>
<organism evidence="1 2">
    <name type="scientific">Xanthomonas campestris pv. translucens</name>
    <dbReference type="NCBI Taxonomy" id="343"/>
    <lineage>
        <taxon>Bacteria</taxon>
        <taxon>Pseudomonadati</taxon>
        <taxon>Pseudomonadota</taxon>
        <taxon>Gammaproteobacteria</taxon>
        <taxon>Lysobacterales</taxon>
        <taxon>Lysobacteraceae</taxon>
        <taxon>Xanthomonas</taxon>
        <taxon>Xanthomonas translucens group</taxon>
    </lineage>
</organism>
<dbReference type="RefSeq" id="WP_039009943.1">
    <property type="nucleotide sequence ID" value="NZ_LNTA01000438.1"/>
</dbReference>
<dbReference type="EMBL" id="LNTA01000438">
    <property type="protein sequence ID" value="KWV10288.1"/>
    <property type="molecule type" value="Genomic_DNA"/>
</dbReference>
<name>A0A109HDQ3_XANCT</name>
<evidence type="ECO:0000313" key="1">
    <source>
        <dbReference type="EMBL" id="KWV10288.1"/>
    </source>
</evidence>
<dbReference type="Proteomes" id="UP000055854">
    <property type="component" value="Unassembled WGS sequence"/>
</dbReference>
<dbReference type="AlphaFoldDB" id="A0A109HDQ3"/>
<comment type="caution">
    <text evidence="1">The sequence shown here is derived from an EMBL/GenBank/DDBJ whole genome shotgun (WGS) entry which is preliminary data.</text>
</comment>
<proteinExistence type="predicted"/>
<protein>
    <submittedName>
        <fullName evidence="1">Uncharacterized protein</fullName>
    </submittedName>
</protein>
<reference evidence="1 2" key="1">
    <citation type="submission" date="2015-11" db="EMBL/GenBank/DDBJ databases">
        <title>Long Read and Single Molecule DNA Sequencing Simplifies Genome Assembly and TAL Effector Gene Analysis of Xanthomonas translucens.</title>
        <authorList>
            <person name="Peng Z."/>
            <person name="Hu Y."/>
            <person name="Xie J."/>
            <person name="Potnis N."/>
            <person name="Akhunova A."/>
            <person name="Jones J."/>
            <person name="Liu Z."/>
            <person name="White F."/>
            <person name="Liu S."/>
        </authorList>
    </citation>
    <scope>NUCLEOTIDE SEQUENCE [LARGE SCALE GENOMIC DNA]</scope>
    <source>
        <strain evidence="1 2">B1</strain>
    </source>
</reference>
<sequence length="62" mass="7270">MHYEIQRRPANQPVAEWEPMANHGANLDTAIESARYYRRLLWGRTDFRVVVREGDVVGVMLQ</sequence>
<gene>
    <name evidence="1" type="ORF">ATB53_20930</name>
</gene>